<organism evidence="1 2">
    <name type="scientific">Massilia solisilvae</name>
    <dbReference type="NCBI Taxonomy" id="1811225"/>
    <lineage>
        <taxon>Bacteria</taxon>
        <taxon>Pseudomonadati</taxon>
        <taxon>Pseudomonadota</taxon>
        <taxon>Betaproteobacteria</taxon>
        <taxon>Burkholderiales</taxon>
        <taxon>Oxalobacteraceae</taxon>
        <taxon>Telluria group</taxon>
        <taxon>Massilia</taxon>
    </lineage>
</organism>
<comment type="caution">
    <text evidence="1">The sequence shown here is derived from an EMBL/GenBank/DDBJ whole genome shotgun (WGS) entry which is preliminary data.</text>
</comment>
<dbReference type="Proteomes" id="UP001205861">
    <property type="component" value="Unassembled WGS sequence"/>
</dbReference>
<reference evidence="1 2" key="1">
    <citation type="submission" date="2022-08" db="EMBL/GenBank/DDBJ databases">
        <title>Reclassification of Massilia species as members of the genera Telluria, Duganella, Pseudoduganella, Mokoshia gen. nov. and Zemynaea gen. nov. using orthogonal and non-orthogonal genome-based approaches.</title>
        <authorList>
            <person name="Bowman J.P."/>
        </authorList>
    </citation>
    <scope>NUCLEOTIDE SEQUENCE [LARGE SCALE GENOMIC DNA]</scope>
    <source>
        <strain evidence="1 2">JCM 31607</strain>
    </source>
</reference>
<keyword evidence="2" id="KW-1185">Reference proteome</keyword>
<dbReference type="InterPro" id="IPR037479">
    <property type="entry name" value="Tauto_MSAD"/>
</dbReference>
<protein>
    <submittedName>
        <fullName evidence="1">Tautomerase family protein</fullName>
    </submittedName>
</protein>
<proteinExistence type="predicted"/>
<dbReference type="Gene3D" id="3.30.429.10">
    <property type="entry name" value="Macrophage Migration Inhibitory Factor"/>
    <property type="match status" value="1"/>
</dbReference>
<evidence type="ECO:0000313" key="1">
    <source>
        <dbReference type="EMBL" id="MCS0607795.1"/>
    </source>
</evidence>
<dbReference type="Pfam" id="PF14552">
    <property type="entry name" value="Tautomerase_2"/>
    <property type="match status" value="1"/>
</dbReference>
<dbReference type="InterPro" id="IPR014347">
    <property type="entry name" value="Tautomerase/MIF_sf"/>
</dbReference>
<accession>A0ABT2BH04</accession>
<evidence type="ECO:0000313" key="2">
    <source>
        <dbReference type="Proteomes" id="UP001205861"/>
    </source>
</evidence>
<sequence length="130" mass="14442">MPYVRISLLRGKSDDYLDQLSRNVHRAMVEVFDTPPTDRFQVIQQCGSNELVFDRDYLCGPRSDGFVLICITAGKPRPAAAKQALYRRLCELLAAAPGIRPEDVMVIINTTAAEDWSFGNGLAANQLTQP</sequence>
<dbReference type="EMBL" id="JANUGV010000001">
    <property type="protein sequence ID" value="MCS0607795.1"/>
    <property type="molecule type" value="Genomic_DNA"/>
</dbReference>
<gene>
    <name evidence="1" type="ORF">NX773_06420</name>
</gene>
<name>A0ABT2BH04_9BURK</name>
<dbReference type="PANTHER" id="PTHR38460">
    <property type="entry name" value="TAUTOMERASE YOLI-RELATED"/>
    <property type="match status" value="1"/>
</dbReference>
<dbReference type="SUPFAM" id="SSF55331">
    <property type="entry name" value="Tautomerase/MIF"/>
    <property type="match status" value="1"/>
</dbReference>
<dbReference type="PANTHER" id="PTHR38460:SF1">
    <property type="entry name" value="TAUTOMERASE YOLI-RELATED"/>
    <property type="match status" value="1"/>
</dbReference>
<dbReference type="RefSeq" id="WP_258855492.1">
    <property type="nucleotide sequence ID" value="NZ_JANUGV010000001.1"/>
</dbReference>